<dbReference type="AlphaFoldDB" id="A0A0G4NHF2"/>
<gene>
    <name evidence="2" type="ORF">BN1723_019833</name>
</gene>
<proteinExistence type="predicted"/>
<evidence type="ECO:0000313" key="2">
    <source>
        <dbReference type="EMBL" id="CRK45907.1"/>
    </source>
</evidence>
<feature type="compositionally biased region" description="Basic residues" evidence="1">
    <location>
        <begin position="65"/>
        <end position="79"/>
    </location>
</feature>
<protein>
    <submittedName>
        <fullName evidence="2">Uncharacterized protein</fullName>
    </submittedName>
</protein>
<evidence type="ECO:0000256" key="1">
    <source>
        <dbReference type="SAM" id="MobiDB-lite"/>
    </source>
</evidence>
<feature type="compositionally biased region" description="Polar residues" evidence="1">
    <location>
        <begin position="85"/>
        <end position="96"/>
    </location>
</feature>
<dbReference type="EMBL" id="CVQI01035101">
    <property type="protein sequence ID" value="CRK45907.1"/>
    <property type="molecule type" value="Genomic_DNA"/>
</dbReference>
<organism evidence="2 3">
    <name type="scientific">Verticillium longisporum</name>
    <name type="common">Verticillium dahliae var. longisporum</name>
    <dbReference type="NCBI Taxonomy" id="100787"/>
    <lineage>
        <taxon>Eukaryota</taxon>
        <taxon>Fungi</taxon>
        <taxon>Dikarya</taxon>
        <taxon>Ascomycota</taxon>
        <taxon>Pezizomycotina</taxon>
        <taxon>Sordariomycetes</taxon>
        <taxon>Hypocreomycetidae</taxon>
        <taxon>Glomerellales</taxon>
        <taxon>Plectosphaerellaceae</taxon>
        <taxon>Verticillium</taxon>
    </lineage>
</organism>
<feature type="region of interest" description="Disordered" evidence="1">
    <location>
        <begin position="1"/>
        <end position="96"/>
    </location>
</feature>
<feature type="non-terminal residue" evidence="2">
    <location>
        <position position="1"/>
    </location>
</feature>
<dbReference type="Proteomes" id="UP000045706">
    <property type="component" value="Unassembled WGS sequence"/>
</dbReference>
<name>A0A0G4NHF2_VERLO</name>
<feature type="compositionally biased region" description="Basic and acidic residues" evidence="1">
    <location>
        <begin position="17"/>
        <end position="27"/>
    </location>
</feature>
<reference evidence="3" key="1">
    <citation type="submission" date="2015-05" db="EMBL/GenBank/DDBJ databases">
        <authorList>
            <person name="Fogelqvist Johan"/>
        </authorList>
    </citation>
    <scope>NUCLEOTIDE SEQUENCE [LARGE SCALE GENOMIC DNA]</scope>
</reference>
<evidence type="ECO:0000313" key="3">
    <source>
        <dbReference type="Proteomes" id="UP000045706"/>
    </source>
</evidence>
<sequence>HGSRSLRAGQACEIQNDAEKGRSKVRDQAANPSRHMDSRPQTWHGAPRDPRPGLSPTAGAEASQHCRHGVILRRRHQLLHRNDASRPTGNGSLRLH</sequence>
<accession>A0A0G4NHF2</accession>